<protein>
    <recommendedName>
        <fullName evidence="7">Zinc finger PHD-type domain-containing protein</fullName>
    </recommendedName>
</protein>
<dbReference type="SUPFAM" id="SSF54001">
    <property type="entry name" value="Cysteine proteinases"/>
    <property type="match status" value="1"/>
</dbReference>
<sequence length="151" mass="16741">MKVTTGCWLTRFLDPLGESQRKLNRCLEATREFMRLNGLKVSRWTCHSVPHAVQQDGMSCGVFALKFAECILEGKDLKFPSNTAAVNAMRVVIASTCLCESESLENLCSHCGGEDTDDLLWIACDSCKRLYHPGCVKNPPTGTKYCCVLCL</sequence>
<dbReference type="Pfam" id="PF02902">
    <property type="entry name" value="Peptidase_C48"/>
    <property type="match status" value="1"/>
</dbReference>
<gene>
    <name evidence="8" type="ORF">CHARACLAT_014600</name>
</gene>
<dbReference type="InterPro" id="IPR038765">
    <property type="entry name" value="Papain-like_cys_pep_sf"/>
</dbReference>
<dbReference type="InterPro" id="IPR001965">
    <property type="entry name" value="Znf_PHD"/>
</dbReference>
<keyword evidence="5" id="KW-0378">Hydrolase</keyword>
<keyword evidence="3" id="KW-0479">Metal-binding</keyword>
<dbReference type="InterPro" id="IPR011011">
    <property type="entry name" value="Znf_FYVE_PHD"/>
</dbReference>
<dbReference type="InterPro" id="IPR003653">
    <property type="entry name" value="Peptidase_C48_C"/>
</dbReference>
<dbReference type="Gene3D" id="3.40.395.10">
    <property type="entry name" value="Adenoviral Proteinase, Chain A"/>
    <property type="match status" value="1"/>
</dbReference>
<keyword evidence="2" id="KW-0645">Protease</keyword>
<name>A0ABU7DGU8_9TELE</name>
<evidence type="ECO:0000256" key="1">
    <source>
        <dbReference type="ARBA" id="ARBA00005234"/>
    </source>
</evidence>
<accession>A0ABU7DGU8</accession>
<dbReference type="InterPro" id="IPR019786">
    <property type="entry name" value="Zinc_finger_PHD-type_CS"/>
</dbReference>
<feature type="domain" description="Zinc finger PHD-type" evidence="7">
    <location>
        <begin position="107"/>
        <end position="151"/>
    </location>
</feature>
<dbReference type="PROSITE" id="PS01359">
    <property type="entry name" value="ZF_PHD_1"/>
    <property type="match status" value="1"/>
</dbReference>
<proteinExistence type="inferred from homology"/>
<evidence type="ECO:0000259" key="7">
    <source>
        <dbReference type="SMART" id="SM00249"/>
    </source>
</evidence>
<dbReference type="SUPFAM" id="SSF57903">
    <property type="entry name" value="FYVE/PHD zinc finger"/>
    <property type="match status" value="1"/>
</dbReference>
<reference evidence="8 9" key="1">
    <citation type="submission" date="2021-06" db="EMBL/GenBank/DDBJ databases">
        <authorList>
            <person name="Palmer J.M."/>
        </authorList>
    </citation>
    <scope>NUCLEOTIDE SEQUENCE [LARGE SCALE GENOMIC DNA]</scope>
    <source>
        <strain evidence="8 9">CL_MEX2019</strain>
        <tissue evidence="8">Muscle</tissue>
    </source>
</reference>
<evidence type="ECO:0000313" key="9">
    <source>
        <dbReference type="Proteomes" id="UP001352852"/>
    </source>
</evidence>
<evidence type="ECO:0000256" key="6">
    <source>
        <dbReference type="ARBA" id="ARBA00022833"/>
    </source>
</evidence>
<comment type="caution">
    <text evidence="8">The sequence shown here is derived from an EMBL/GenBank/DDBJ whole genome shotgun (WGS) entry which is preliminary data.</text>
</comment>
<organism evidence="8 9">
    <name type="scientific">Characodon lateralis</name>
    <dbReference type="NCBI Taxonomy" id="208331"/>
    <lineage>
        <taxon>Eukaryota</taxon>
        <taxon>Metazoa</taxon>
        <taxon>Chordata</taxon>
        <taxon>Craniata</taxon>
        <taxon>Vertebrata</taxon>
        <taxon>Euteleostomi</taxon>
        <taxon>Actinopterygii</taxon>
        <taxon>Neopterygii</taxon>
        <taxon>Teleostei</taxon>
        <taxon>Neoteleostei</taxon>
        <taxon>Acanthomorphata</taxon>
        <taxon>Ovalentaria</taxon>
        <taxon>Atherinomorphae</taxon>
        <taxon>Cyprinodontiformes</taxon>
        <taxon>Goodeidae</taxon>
        <taxon>Characodon</taxon>
    </lineage>
</organism>
<dbReference type="Proteomes" id="UP001352852">
    <property type="component" value="Unassembled WGS sequence"/>
</dbReference>
<comment type="similarity">
    <text evidence="1">Belongs to the peptidase C48 family.</text>
</comment>
<evidence type="ECO:0000313" key="8">
    <source>
        <dbReference type="EMBL" id="MED6274264.1"/>
    </source>
</evidence>
<dbReference type="Gene3D" id="3.30.40.10">
    <property type="entry name" value="Zinc/RING finger domain, C3HC4 (zinc finger)"/>
    <property type="match status" value="1"/>
</dbReference>
<keyword evidence="9" id="KW-1185">Reference proteome</keyword>
<evidence type="ECO:0000256" key="5">
    <source>
        <dbReference type="ARBA" id="ARBA00022801"/>
    </source>
</evidence>
<evidence type="ECO:0000256" key="4">
    <source>
        <dbReference type="ARBA" id="ARBA00022771"/>
    </source>
</evidence>
<dbReference type="InterPro" id="IPR013083">
    <property type="entry name" value="Znf_RING/FYVE/PHD"/>
</dbReference>
<dbReference type="EMBL" id="JAHUTJ010025691">
    <property type="protein sequence ID" value="MED6274264.1"/>
    <property type="molecule type" value="Genomic_DNA"/>
</dbReference>
<keyword evidence="6" id="KW-0862">Zinc</keyword>
<keyword evidence="4" id="KW-0863">Zinc-finger</keyword>
<dbReference type="SMART" id="SM00249">
    <property type="entry name" value="PHD"/>
    <property type="match status" value="1"/>
</dbReference>
<evidence type="ECO:0000256" key="2">
    <source>
        <dbReference type="ARBA" id="ARBA00022670"/>
    </source>
</evidence>
<evidence type="ECO:0000256" key="3">
    <source>
        <dbReference type="ARBA" id="ARBA00022723"/>
    </source>
</evidence>